<dbReference type="Pfam" id="PF00078">
    <property type="entry name" value="RVT_1"/>
    <property type="match status" value="1"/>
</dbReference>
<dbReference type="PROSITE" id="PS50878">
    <property type="entry name" value="RT_POL"/>
    <property type="match status" value="1"/>
</dbReference>
<dbReference type="PANTHER" id="PTHR46890:SF50">
    <property type="entry name" value="RNA-DIRECTED DNA POLYMERASE, EUKARYOTA, REVERSE TRANSCRIPTASE ZINC-BINDING DOMAIN PROTEIN-RELATED"/>
    <property type="match status" value="1"/>
</dbReference>
<name>A0A2N9ES52_FAGSY</name>
<dbReference type="InterPro" id="IPR043502">
    <property type="entry name" value="DNA/RNA_pol_sf"/>
</dbReference>
<evidence type="ECO:0000256" key="1">
    <source>
        <dbReference type="SAM" id="MobiDB-lite"/>
    </source>
</evidence>
<dbReference type="InterPro" id="IPR005135">
    <property type="entry name" value="Endo/exonuclease/phosphatase"/>
</dbReference>
<organism evidence="3">
    <name type="scientific">Fagus sylvatica</name>
    <name type="common">Beechnut</name>
    <dbReference type="NCBI Taxonomy" id="28930"/>
    <lineage>
        <taxon>Eukaryota</taxon>
        <taxon>Viridiplantae</taxon>
        <taxon>Streptophyta</taxon>
        <taxon>Embryophyta</taxon>
        <taxon>Tracheophyta</taxon>
        <taxon>Spermatophyta</taxon>
        <taxon>Magnoliopsida</taxon>
        <taxon>eudicotyledons</taxon>
        <taxon>Gunneridae</taxon>
        <taxon>Pentapetalae</taxon>
        <taxon>rosids</taxon>
        <taxon>fabids</taxon>
        <taxon>Fagales</taxon>
        <taxon>Fagaceae</taxon>
        <taxon>Fagus</taxon>
    </lineage>
</organism>
<evidence type="ECO:0000259" key="2">
    <source>
        <dbReference type="PROSITE" id="PS50878"/>
    </source>
</evidence>
<dbReference type="GO" id="GO:0003824">
    <property type="term" value="F:catalytic activity"/>
    <property type="evidence" value="ECO:0007669"/>
    <property type="project" value="InterPro"/>
</dbReference>
<dbReference type="SUPFAM" id="SSF56672">
    <property type="entry name" value="DNA/RNA polymerases"/>
    <property type="match status" value="1"/>
</dbReference>
<dbReference type="Pfam" id="PF03372">
    <property type="entry name" value="Exo_endo_phos"/>
    <property type="match status" value="1"/>
</dbReference>
<feature type="region of interest" description="Disordered" evidence="1">
    <location>
        <begin position="150"/>
        <end position="172"/>
    </location>
</feature>
<gene>
    <name evidence="3" type="ORF">FSB_LOCUS5564</name>
</gene>
<dbReference type="Pfam" id="PF13966">
    <property type="entry name" value="zf-RVT"/>
    <property type="match status" value="1"/>
</dbReference>
<sequence length="1282" mass="145532">MGDKRYFQVESKSFEIVKHAFELCIIERGRNHVSNVSMGFAAAYHEINSLLLAKAMGTMVGNQRRPVAANPTAQENPISNPRKEYPSFKAAVIQGETIPNISHIKPGVNIDMQQICNDLVNTPTEITLKVILGIGQENKWEVKWAGVLEENSGDPRSSKHQTQIPPKPYPLRPIEVPSLSDFTLRPKPIQPKTLKPDPNRNLIWRLRVSGHPSLQKNVEDASGSTPPTPNLNHVSVHNCDSDSQISTHSSLIPASHSGCRPITEIMQGFSEVNRSWGSSSDRFLDLRDGDGEDDSKWGTVSVESRSDFKGVETEIKDPNFFVGLDKELALVVLDGGEASPPVLTKTLDKVQDGYGVINGGRFEGQEDSEPLRVEPLAVVILPSLGHFGNAEAKSFGRKPSNWVQRKGKGVGKLLGASYAGYEQVVTELLMDIEARHLQRKAVMIGGILLMWDRRLVEKLEDAVGYFFVPCKFKNVEDHKVWMFTRVYGPNIAEERSLLWDELARIRSWWDVPWCLGGDFNVLHFRSERMGSTRFSSDMYDFSDFISVNGLVDTPLAGGNFTWTNNREVHSMSRIDRFLFSADWVEDGVNISQKRLFRLYLDHFPVLPEFGSIQKRRPFRFENMWLKVEGFVDRVRLWWESYSIDGTPSFVFATKLKALKADLKNWNEAEFGNISWQKKQLQEVLRELDEVADSRPLSVEEKGRRELTSVGLDMVMLMEEISWRQKSRALWLKEGDKNSNFFHRLASSHQNANTIVCQEFHEHCQFERSLNATFVALIPKKHGANEIKDFRPLSLVGGMYKIIAKLLANRLSAMLGKIISPSQNTFVKGRQILDSVLVANECLDSRLKADIPGVLCKLDLQKAYDHVNWAFLLYLLRSPCGFFQSSRGIRQGDPLSPMLFVIIMEAFSRMIDKAIGAGLISGFDVSRKDHDPLLISHLLFTDDTLIFYEADPDHILHLRSILIWFEATSRLNVNLGKSELVQVGEVPFIEELADILGCKTSTLPMTKFNEALLGKWLWRFGVEREALWRRVVLEKYGSLEGGWMTKVPIAPYGVGLWKFIRSRWNKFSSYLKFEVGNGARVRFWDDVWCIGEPLKEAFLGLFRIARIKDAVVADFIHFQGDIVHWEVNFNWVVQDWEIESVPSFLEFLYSVPIRRHEEDSVSWQPSPSKGFQVKLYCKELSSHGAGSFPWKSIWKTKAPLRVAFFSWSAALGRILTADNLRCRGIILVSWCCMCKADGESVDHLLLHCSQFEAAPEFGSLEGYSALFDVVFMKGAQCEDLLGM</sequence>
<protein>
    <recommendedName>
        <fullName evidence="2">Reverse transcriptase domain-containing protein</fullName>
    </recommendedName>
</protein>
<proteinExistence type="predicted"/>
<dbReference type="Gene3D" id="3.60.10.10">
    <property type="entry name" value="Endonuclease/exonuclease/phosphatase"/>
    <property type="match status" value="1"/>
</dbReference>
<evidence type="ECO:0000313" key="3">
    <source>
        <dbReference type="EMBL" id="SPC77682.1"/>
    </source>
</evidence>
<dbReference type="PANTHER" id="PTHR46890">
    <property type="entry name" value="NON-LTR RETROLELEMENT REVERSE TRANSCRIPTASE-LIKE PROTEIN-RELATED"/>
    <property type="match status" value="1"/>
</dbReference>
<dbReference type="InterPro" id="IPR026960">
    <property type="entry name" value="RVT-Znf"/>
</dbReference>
<dbReference type="EMBL" id="OIVN01000288">
    <property type="protein sequence ID" value="SPC77682.1"/>
    <property type="molecule type" value="Genomic_DNA"/>
</dbReference>
<feature type="domain" description="Reverse transcriptase" evidence="2">
    <location>
        <begin position="758"/>
        <end position="999"/>
    </location>
</feature>
<dbReference type="InterPro" id="IPR000477">
    <property type="entry name" value="RT_dom"/>
</dbReference>
<dbReference type="CDD" id="cd01650">
    <property type="entry name" value="RT_nLTR_like"/>
    <property type="match status" value="1"/>
</dbReference>
<accession>A0A2N9ES52</accession>
<dbReference type="SUPFAM" id="SSF56219">
    <property type="entry name" value="DNase I-like"/>
    <property type="match status" value="1"/>
</dbReference>
<dbReference type="InterPro" id="IPR052343">
    <property type="entry name" value="Retrotransposon-Effector_Assoc"/>
</dbReference>
<dbReference type="InterPro" id="IPR036691">
    <property type="entry name" value="Endo/exonu/phosph_ase_sf"/>
</dbReference>
<reference evidence="3" key="1">
    <citation type="submission" date="2018-02" db="EMBL/GenBank/DDBJ databases">
        <authorList>
            <person name="Cohen D.B."/>
            <person name="Kent A.D."/>
        </authorList>
    </citation>
    <scope>NUCLEOTIDE SEQUENCE</scope>
</reference>